<keyword evidence="1" id="KW-0812">Transmembrane</keyword>
<feature type="domain" description="VWFA" evidence="3">
    <location>
        <begin position="335"/>
        <end position="505"/>
    </location>
</feature>
<keyword evidence="1" id="KW-1133">Transmembrane helix</keyword>
<dbReference type="PROSITE" id="PS51468">
    <property type="entry name" value="VIT"/>
    <property type="match status" value="1"/>
</dbReference>
<dbReference type="RefSeq" id="WP_206573864.1">
    <property type="nucleotide sequence ID" value="NZ_JAFKCV010000005.1"/>
</dbReference>
<organism evidence="5 6">
    <name type="scientific">Bowmanella dokdonensis</name>
    <dbReference type="NCBI Taxonomy" id="751969"/>
    <lineage>
        <taxon>Bacteria</taxon>
        <taxon>Pseudomonadati</taxon>
        <taxon>Pseudomonadota</taxon>
        <taxon>Gammaproteobacteria</taxon>
        <taxon>Alteromonadales</taxon>
        <taxon>Alteromonadaceae</taxon>
        <taxon>Bowmanella</taxon>
    </lineage>
</organism>
<dbReference type="SMART" id="SM00327">
    <property type="entry name" value="VWA"/>
    <property type="match status" value="1"/>
</dbReference>
<accession>A0A939DMZ0</accession>
<feature type="chain" id="PRO_5037738210" evidence="2">
    <location>
        <begin position="34"/>
        <end position="688"/>
    </location>
</feature>
<dbReference type="InterPro" id="IPR013694">
    <property type="entry name" value="VIT"/>
</dbReference>
<keyword evidence="6" id="KW-1185">Reference proteome</keyword>
<dbReference type="SMART" id="SM00609">
    <property type="entry name" value="VIT"/>
    <property type="match status" value="1"/>
</dbReference>
<proteinExistence type="predicted"/>
<dbReference type="InterPro" id="IPR036465">
    <property type="entry name" value="vWFA_dom_sf"/>
</dbReference>
<feature type="transmembrane region" description="Helical" evidence="1">
    <location>
        <begin position="668"/>
        <end position="685"/>
    </location>
</feature>
<evidence type="ECO:0000259" key="4">
    <source>
        <dbReference type="PROSITE" id="PS51468"/>
    </source>
</evidence>
<keyword evidence="1" id="KW-0472">Membrane</keyword>
<evidence type="ECO:0000313" key="5">
    <source>
        <dbReference type="EMBL" id="MBN7825753.1"/>
    </source>
</evidence>
<comment type="caution">
    <text evidence="5">The sequence shown here is derived from an EMBL/GenBank/DDBJ whole genome shotgun (WGS) entry which is preliminary data.</text>
</comment>
<feature type="domain" description="VIT" evidence="4">
    <location>
        <begin position="53"/>
        <end position="181"/>
    </location>
</feature>
<dbReference type="Pfam" id="PF13768">
    <property type="entry name" value="VWA_3"/>
    <property type="match status" value="1"/>
</dbReference>
<dbReference type="Pfam" id="PF08487">
    <property type="entry name" value="VIT"/>
    <property type="match status" value="1"/>
</dbReference>
<evidence type="ECO:0000313" key="6">
    <source>
        <dbReference type="Proteomes" id="UP000664654"/>
    </source>
</evidence>
<dbReference type="InterPro" id="IPR002035">
    <property type="entry name" value="VWF_A"/>
</dbReference>
<protein>
    <submittedName>
        <fullName evidence="5">Marine proteobacterial sortase target protein</fullName>
    </submittedName>
</protein>
<gene>
    <name evidence="5" type="ORF">J0A66_11005</name>
</gene>
<dbReference type="PANTHER" id="PTHR45737">
    <property type="entry name" value="VON WILLEBRAND FACTOR A DOMAIN-CONTAINING PROTEIN 5A"/>
    <property type="match status" value="1"/>
</dbReference>
<dbReference type="AlphaFoldDB" id="A0A939DMZ0"/>
<dbReference type="Gene3D" id="3.40.50.410">
    <property type="entry name" value="von Willebrand factor, type A domain"/>
    <property type="match status" value="1"/>
</dbReference>
<keyword evidence="2" id="KW-0732">Signal</keyword>
<dbReference type="NCBIfam" id="TIGR03788">
    <property type="entry name" value="marine_srt_targ"/>
    <property type="match status" value="1"/>
</dbReference>
<dbReference type="SUPFAM" id="SSF53300">
    <property type="entry name" value="vWA-like"/>
    <property type="match status" value="1"/>
</dbReference>
<evidence type="ECO:0000256" key="1">
    <source>
        <dbReference type="SAM" id="Phobius"/>
    </source>
</evidence>
<evidence type="ECO:0000259" key="3">
    <source>
        <dbReference type="PROSITE" id="PS50234"/>
    </source>
</evidence>
<evidence type="ECO:0000256" key="2">
    <source>
        <dbReference type="SAM" id="SignalP"/>
    </source>
</evidence>
<sequence>MAPLLSYAVRPAVFRWLHLAPLLLCLGALFAQAQQAEEELLPLDDLSHVRQGSLALASPAWQGLKLSPAVATRVHMQVTGLVARVRVEQRFTNPSDQWVNGTYLFPLPEQTAVDSLRLVVGERVIEGQIQPRDTARALYQQAKREGKKASLVSQQRPNLFTNQVANIGPGETLRIELEYQQIVPYQGGQFSLRFPMTLTPRYMPGQPLKVQFNSLGWAQDRDQVPDASLISPPLKHPDAPPGAVALKVEILAGMPLEGIVSPYHRVQIAEQADHHYQVRLQETEAANRDFVLNWRPRADSRPTAALFSQVQGNEQYGLLMLMPPSSEQPQVQAREVVFVLDTSGSMASASILQAKAALAMGIRDLSPLDYFNLIEFSSQARALWREPQGVNADSVAEALDFIDGLDAEGGTEMAAALALALDDRRQTGLLRQVVFITDGAVGNEEALMTYIRRHLGQSRLFTVGIGAAPNSYFMTEAAEAGRGTFTFIGDLGQVQGSMQQLLDKLRYPALTEVFAQFGGKVESYPSVLPDLYLGEPVMVSFRQQAGSGQVKLGGVYDGLPWAVSLPLEPQAEASGLDKLWARHKIAQLSRERRQGDNPEYYNRQIERVAMRHQIVSEFTSLVALDVTPSRPAREPAADRAVPNAVPQGLDTQRVFGGLPVGATSLRQHLLIALLLLAMCLPFWMLRYD</sequence>
<dbReference type="PANTHER" id="PTHR45737:SF6">
    <property type="entry name" value="VON WILLEBRAND FACTOR A DOMAIN-CONTAINING PROTEIN 5A"/>
    <property type="match status" value="1"/>
</dbReference>
<dbReference type="InterPro" id="IPR022440">
    <property type="entry name" value="CHP03788"/>
</dbReference>
<dbReference type="EMBL" id="JAFKCV010000005">
    <property type="protein sequence ID" value="MBN7825753.1"/>
    <property type="molecule type" value="Genomic_DNA"/>
</dbReference>
<reference evidence="5" key="1">
    <citation type="submission" date="2021-03" db="EMBL/GenBank/DDBJ databases">
        <title>novel species isolated from a fishpond in China.</title>
        <authorList>
            <person name="Lu H."/>
            <person name="Cai Z."/>
        </authorList>
    </citation>
    <scope>NUCLEOTIDE SEQUENCE</scope>
    <source>
        <strain evidence="5">JCM 30855</strain>
    </source>
</reference>
<dbReference type="Proteomes" id="UP000664654">
    <property type="component" value="Unassembled WGS sequence"/>
</dbReference>
<feature type="signal peptide" evidence="2">
    <location>
        <begin position="1"/>
        <end position="33"/>
    </location>
</feature>
<dbReference type="PROSITE" id="PS50234">
    <property type="entry name" value="VWFA"/>
    <property type="match status" value="1"/>
</dbReference>
<name>A0A939DMZ0_9ALTE</name>